<dbReference type="GeneTree" id="ENSGT01020000230673"/>
<dbReference type="AlphaFoldDB" id="A0A3P9PT07"/>
<dbReference type="GO" id="GO:0045954">
    <property type="term" value="P:positive regulation of natural killer cell mediated cytotoxicity"/>
    <property type="evidence" value="ECO:0007669"/>
    <property type="project" value="TreeGrafter"/>
</dbReference>
<dbReference type="GO" id="GO:0002223">
    <property type="term" value="P:stimulatory C-type lectin receptor signaling pathway"/>
    <property type="evidence" value="ECO:0007669"/>
    <property type="project" value="TreeGrafter"/>
</dbReference>
<keyword evidence="5" id="KW-1133">Transmembrane helix</keyword>
<reference evidence="7" key="3">
    <citation type="submission" date="2025-09" db="UniProtKB">
        <authorList>
            <consortium name="Ensembl"/>
        </authorList>
    </citation>
    <scope>IDENTIFICATION</scope>
    <source>
        <strain evidence="7">Guanapo</strain>
    </source>
</reference>
<dbReference type="Gene3D" id="3.10.100.10">
    <property type="entry name" value="Mannose-Binding Protein A, subunit A"/>
    <property type="match status" value="1"/>
</dbReference>
<dbReference type="InterPro" id="IPR050919">
    <property type="entry name" value="NKG2/CD94_NK_receptors"/>
</dbReference>
<name>A0A3P9PT07_POERE</name>
<keyword evidence="2" id="KW-0812">Transmembrane</keyword>
<dbReference type="GO" id="GO:0030246">
    <property type="term" value="F:carbohydrate binding"/>
    <property type="evidence" value="ECO:0007669"/>
    <property type="project" value="UniProtKB-KW"/>
</dbReference>
<organism evidence="7 8">
    <name type="scientific">Poecilia reticulata</name>
    <name type="common">Guppy</name>
    <name type="synonym">Acanthophacelus reticulatus</name>
    <dbReference type="NCBI Taxonomy" id="8081"/>
    <lineage>
        <taxon>Eukaryota</taxon>
        <taxon>Metazoa</taxon>
        <taxon>Chordata</taxon>
        <taxon>Craniata</taxon>
        <taxon>Vertebrata</taxon>
        <taxon>Euteleostomi</taxon>
        <taxon>Actinopterygii</taxon>
        <taxon>Neopterygii</taxon>
        <taxon>Teleostei</taxon>
        <taxon>Neoteleostei</taxon>
        <taxon>Acanthomorphata</taxon>
        <taxon>Ovalentaria</taxon>
        <taxon>Atherinomorphae</taxon>
        <taxon>Cyprinodontiformes</taxon>
        <taxon>Poeciliidae</taxon>
        <taxon>Poeciliinae</taxon>
        <taxon>Poecilia</taxon>
    </lineage>
</organism>
<keyword evidence="3" id="KW-0430">Lectin</keyword>
<evidence type="ECO:0000256" key="1">
    <source>
        <dbReference type="ARBA" id="ARBA00004606"/>
    </source>
</evidence>
<keyword evidence="8" id="KW-1185">Reference proteome</keyword>
<evidence type="ECO:0000256" key="6">
    <source>
        <dbReference type="ARBA" id="ARBA00023136"/>
    </source>
</evidence>
<dbReference type="InterPro" id="IPR016187">
    <property type="entry name" value="CTDL_fold"/>
</dbReference>
<proteinExistence type="predicted"/>
<dbReference type="Ensembl" id="ENSPRET00000025250.1">
    <property type="protein sequence ID" value="ENSPREP00000025002.1"/>
    <property type="gene ID" value="ENSPREG00000016877.1"/>
</dbReference>
<protein>
    <recommendedName>
        <fullName evidence="9">C-type lectin domain-containing protein</fullName>
    </recommendedName>
</protein>
<sequence>GRPCSNIERLIIYLRMTSNPLFSLFSPLSSCQMDPECGPCPDHWMHYMQKCYLFYEEPDPWKTWEESQTFCQDRLGRLVVIGNLEEQVKRNASVVA</sequence>
<accession>A0A3P9PT07</accession>
<dbReference type="InterPro" id="IPR016186">
    <property type="entry name" value="C-type_lectin-like/link_sf"/>
</dbReference>
<keyword evidence="6" id="KW-0472">Membrane</keyword>
<dbReference type="PANTHER" id="PTHR22800:SF252">
    <property type="entry name" value="NATURAL KILLER CELLS ANTIGEN CD94"/>
    <property type="match status" value="1"/>
</dbReference>
<evidence type="ECO:0000256" key="4">
    <source>
        <dbReference type="ARBA" id="ARBA00022968"/>
    </source>
</evidence>
<dbReference type="PANTHER" id="PTHR22800">
    <property type="entry name" value="C-TYPE LECTIN PROTEINS"/>
    <property type="match status" value="1"/>
</dbReference>
<comment type="subcellular location">
    <subcellularLocation>
        <location evidence="1">Membrane</location>
        <topology evidence="1">Single-pass type II membrane protein</topology>
    </subcellularLocation>
</comment>
<evidence type="ECO:0000313" key="8">
    <source>
        <dbReference type="Proteomes" id="UP000242638"/>
    </source>
</evidence>
<reference evidence="8" key="1">
    <citation type="submission" date="2013-11" db="EMBL/GenBank/DDBJ databases">
        <title>The genomic landscape of the Guanapo guppy.</title>
        <authorList>
            <person name="Kuenstner A."/>
            <person name="Dreyer C."/>
        </authorList>
    </citation>
    <scope>NUCLEOTIDE SEQUENCE</scope>
    <source>
        <strain evidence="8">Guanapo</strain>
    </source>
</reference>
<reference evidence="7" key="2">
    <citation type="submission" date="2025-08" db="UniProtKB">
        <authorList>
            <consortium name="Ensembl"/>
        </authorList>
    </citation>
    <scope>IDENTIFICATION</scope>
    <source>
        <strain evidence="7">Guanapo</strain>
    </source>
</reference>
<evidence type="ECO:0000256" key="5">
    <source>
        <dbReference type="ARBA" id="ARBA00022989"/>
    </source>
</evidence>
<dbReference type="GO" id="GO:0016020">
    <property type="term" value="C:membrane"/>
    <property type="evidence" value="ECO:0007669"/>
    <property type="project" value="UniProtKB-SubCell"/>
</dbReference>
<evidence type="ECO:0000313" key="7">
    <source>
        <dbReference type="Ensembl" id="ENSPREP00000025002.1"/>
    </source>
</evidence>
<keyword evidence="4" id="KW-0735">Signal-anchor</keyword>
<evidence type="ECO:0008006" key="9">
    <source>
        <dbReference type="Google" id="ProtNLM"/>
    </source>
</evidence>
<dbReference type="SUPFAM" id="SSF56436">
    <property type="entry name" value="C-type lectin-like"/>
    <property type="match status" value="1"/>
</dbReference>
<evidence type="ECO:0000256" key="3">
    <source>
        <dbReference type="ARBA" id="ARBA00022734"/>
    </source>
</evidence>
<evidence type="ECO:0000256" key="2">
    <source>
        <dbReference type="ARBA" id="ARBA00022692"/>
    </source>
</evidence>
<dbReference type="Proteomes" id="UP000242638">
    <property type="component" value="Unassembled WGS sequence"/>
</dbReference>